<dbReference type="AlphaFoldDB" id="A0AA37CHI8"/>
<dbReference type="Pfam" id="PF22707">
    <property type="entry name" value="S1CSD-TOTE-2"/>
    <property type="match status" value="1"/>
</dbReference>
<dbReference type="RefSeq" id="WP_203788704.1">
    <property type="nucleotide sequence ID" value="NZ_AP024354.1"/>
</dbReference>
<evidence type="ECO:0000259" key="1">
    <source>
        <dbReference type="Pfam" id="PF22707"/>
    </source>
</evidence>
<proteinExistence type="predicted"/>
<dbReference type="EMBL" id="BPMS01000011">
    <property type="protein sequence ID" value="GIZ89412.1"/>
    <property type="molecule type" value="Genomic_DNA"/>
</dbReference>
<dbReference type="Gene3D" id="1.25.40.10">
    <property type="entry name" value="Tetratricopeptide repeat domain"/>
    <property type="match status" value="1"/>
</dbReference>
<evidence type="ECO:0000313" key="5">
    <source>
        <dbReference type="Proteomes" id="UP000887228"/>
    </source>
</evidence>
<dbReference type="InterPro" id="IPR011990">
    <property type="entry name" value="TPR-like_helical_dom_sf"/>
</dbReference>
<feature type="domain" description="TOTE conflict systems S1/CSD-like" evidence="1">
    <location>
        <begin position="404"/>
        <end position="462"/>
    </location>
</feature>
<organism evidence="2 4">
    <name type="scientific">Aquipseudomonas alcaligenes</name>
    <name type="common">Pseudomonas alcaligenes</name>
    <dbReference type="NCBI Taxonomy" id="43263"/>
    <lineage>
        <taxon>Bacteria</taxon>
        <taxon>Pseudomonadati</taxon>
        <taxon>Pseudomonadota</taxon>
        <taxon>Gammaproteobacteria</taxon>
        <taxon>Pseudomonadales</taxon>
        <taxon>Pseudomonadaceae</taxon>
        <taxon>Aquipseudomonas</taxon>
    </lineage>
</organism>
<dbReference type="InterPro" id="IPR054283">
    <property type="entry name" value="DUF7017"/>
</dbReference>
<dbReference type="SUPFAM" id="SSF48452">
    <property type="entry name" value="TPR-like"/>
    <property type="match status" value="1"/>
</dbReference>
<name>A0AA37CHI8_AQUAC</name>
<dbReference type="Proteomes" id="UP000887228">
    <property type="component" value="Unassembled WGS sequence"/>
</dbReference>
<protein>
    <recommendedName>
        <fullName evidence="1">TOTE conflict systems S1/CSD-like domain-containing protein</fullName>
    </recommendedName>
</protein>
<comment type="caution">
    <text evidence="2">The sequence shown here is derived from an EMBL/GenBank/DDBJ whole genome shotgun (WGS) entry which is preliminary data.</text>
</comment>
<dbReference type="Proteomes" id="UP000887212">
    <property type="component" value="Unassembled WGS sequence"/>
</dbReference>
<reference evidence="2 5" key="1">
    <citation type="submission" date="2021-07" db="EMBL/GenBank/DDBJ databases">
        <title>Whole genome sequencing of carbapenem-resistant Pseudomonas spp. isolated in Japan.</title>
        <authorList>
            <person name="Suzuki M."/>
            <person name="Maehana S."/>
            <person name="Kitasato H."/>
        </authorList>
    </citation>
    <scope>NUCLEOTIDE SEQUENCE</scope>
    <source>
        <strain evidence="2">KAM435</strain>
        <strain evidence="3 5">KAM436</strain>
    </source>
</reference>
<evidence type="ECO:0000313" key="2">
    <source>
        <dbReference type="EMBL" id="GIZ89412.1"/>
    </source>
</evidence>
<dbReference type="EMBL" id="BPMT01000011">
    <property type="protein sequence ID" value="GIZ93938.1"/>
    <property type="molecule type" value="Genomic_DNA"/>
</dbReference>
<dbReference type="Pfam" id="PF22860">
    <property type="entry name" value="DUF7017"/>
    <property type="match status" value="1"/>
</dbReference>
<evidence type="ECO:0000313" key="4">
    <source>
        <dbReference type="Proteomes" id="UP000887212"/>
    </source>
</evidence>
<gene>
    <name evidence="2" type="ORF">KAM435_27390</name>
    <name evidence="3" type="ORF">KAM436_29060</name>
</gene>
<evidence type="ECO:0000313" key="3">
    <source>
        <dbReference type="EMBL" id="GIZ93938.1"/>
    </source>
</evidence>
<sequence length="473" mass="52636">MSVFDEIREHKSRHDFEGAWQVGFKALEVEPSNEFLKTSLFWVNYAALKPLLEPVKSRENKAPLPHEQAKIDLWASRIATLQLALPSENIDFRLWNLFGETGKFCEPLCTFILHSGSKLFTPGDHKPFVSEKGESPSVVMKLARMVAAGFLVRGANSPLPANRVTGFLKYAEANAKDSTERKVWLEWDKARIYFTVGEISRARDSYLAVLKKKRQEPWAWFGLAKTYADEPEKAICLIASGLTYAHDPKFSIPGLGELAERLAETGAYENASKALVKLMAIYSQNSWTPKDNIVKLTSYSWYDAAIDTSDFEAVVKRLAENASLYTISRPGYYQGVLQSVHASNKGANIYIARDLVISARKAVFPGRQIPPPGTFVKVLCDMDAKEKEVIAAEVIQECSSADIRSFSGPLTVSEKGFGFVNREIFVPAALISGIQPDAQVAGMAVMSFDKVKNKYSWKAITLRASITESLNNL</sequence>
<dbReference type="InterPro" id="IPR054427">
    <property type="entry name" value="S1CSD-TOTE-2"/>
</dbReference>
<accession>A0AA37CHI8</accession>